<dbReference type="Proteomes" id="UP000724874">
    <property type="component" value="Unassembled WGS sequence"/>
</dbReference>
<feature type="non-terminal residue" evidence="1">
    <location>
        <position position="1"/>
    </location>
</feature>
<reference evidence="1" key="1">
    <citation type="submission" date="2020-11" db="EMBL/GenBank/DDBJ databases">
        <authorList>
            <consortium name="DOE Joint Genome Institute"/>
            <person name="Ahrendt S."/>
            <person name="Riley R."/>
            <person name="Andreopoulos W."/>
            <person name="LaButti K."/>
            <person name="Pangilinan J."/>
            <person name="Ruiz-duenas F.J."/>
            <person name="Barrasa J.M."/>
            <person name="Sanchez-Garcia M."/>
            <person name="Camarero S."/>
            <person name="Miyauchi S."/>
            <person name="Serrano A."/>
            <person name="Linde D."/>
            <person name="Babiker R."/>
            <person name="Drula E."/>
            <person name="Ayuso-Fernandez I."/>
            <person name="Pacheco R."/>
            <person name="Padilla G."/>
            <person name="Ferreira P."/>
            <person name="Barriuso J."/>
            <person name="Kellner H."/>
            <person name="Castanera R."/>
            <person name="Alfaro M."/>
            <person name="Ramirez L."/>
            <person name="Pisabarro A.G."/>
            <person name="Kuo A."/>
            <person name="Tritt A."/>
            <person name="Lipzen A."/>
            <person name="He G."/>
            <person name="Yan M."/>
            <person name="Ng V."/>
            <person name="Cullen D."/>
            <person name="Martin F."/>
            <person name="Rosso M.-N."/>
            <person name="Henrissat B."/>
            <person name="Hibbett D."/>
            <person name="Martinez A.T."/>
            <person name="Grigoriev I.V."/>
        </authorList>
    </citation>
    <scope>NUCLEOTIDE SEQUENCE</scope>
    <source>
        <strain evidence="1">AH 44721</strain>
    </source>
</reference>
<protein>
    <submittedName>
        <fullName evidence="1">Uncharacterized protein</fullName>
    </submittedName>
</protein>
<organism evidence="1 2">
    <name type="scientific">Gymnopilus junonius</name>
    <name type="common">Spectacular rustgill mushroom</name>
    <name type="synonym">Gymnopilus spectabilis subsp. junonius</name>
    <dbReference type="NCBI Taxonomy" id="109634"/>
    <lineage>
        <taxon>Eukaryota</taxon>
        <taxon>Fungi</taxon>
        <taxon>Dikarya</taxon>
        <taxon>Basidiomycota</taxon>
        <taxon>Agaricomycotina</taxon>
        <taxon>Agaricomycetes</taxon>
        <taxon>Agaricomycetidae</taxon>
        <taxon>Agaricales</taxon>
        <taxon>Agaricineae</taxon>
        <taxon>Hymenogastraceae</taxon>
        <taxon>Gymnopilus</taxon>
    </lineage>
</organism>
<dbReference type="AlphaFoldDB" id="A0A9P5TN85"/>
<proteinExistence type="predicted"/>
<keyword evidence="2" id="KW-1185">Reference proteome</keyword>
<name>A0A9P5TN85_GYMJU</name>
<sequence>MQKLVHSLENDSCCFCVVLFLCYTVTHDSVIYDNSSILNGECQQMWVWPRNSEAYLKKESSSLWAPGHSVTCSKNPSSVYPSSDCFTLVEFAALIMEWQQQPLHQRPLSVATPVFRSTIGKGAVVSFVSYLSRSFKSKKIVLLSLRLRLAQIVFQTNYATVLTYRSFTSLPFTGQLQRPFVIWILDKRLCRRLGRIYLCHRDRRGSLEFSPKSAI</sequence>
<gene>
    <name evidence="1" type="ORF">CPB84DRAFT_1778336</name>
</gene>
<comment type="caution">
    <text evidence="1">The sequence shown here is derived from an EMBL/GenBank/DDBJ whole genome shotgun (WGS) entry which is preliminary data.</text>
</comment>
<accession>A0A9P5TN85</accession>
<dbReference type="EMBL" id="JADNYJ010000044">
    <property type="protein sequence ID" value="KAF8901046.1"/>
    <property type="molecule type" value="Genomic_DNA"/>
</dbReference>
<evidence type="ECO:0000313" key="2">
    <source>
        <dbReference type="Proteomes" id="UP000724874"/>
    </source>
</evidence>
<evidence type="ECO:0000313" key="1">
    <source>
        <dbReference type="EMBL" id="KAF8901046.1"/>
    </source>
</evidence>